<sequence>MSTPSYDQHGKASALNTDDDSSPTQARDLRQVSIAGLVQNILVPADLPAGGARVQVYYDGMKAGDEVTLRWQTMLIAANLELTLTVEADGRPLAFTIPEAVLEVGLELDATAAYSVVRGPYLYRSLEREVLIRSILVVPLTICEVLDKQGPVANGGTTTSDYVVLYGTAMPDREVEVFRGSDSLKVVTVKENGSWLWPVERGAGSSTFTATARYAGDLVSNAWTITGGSVGPGGEQGDIEEEIV</sequence>
<proteinExistence type="predicted"/>
<evidence type="ECO:0000313" key="3">
    <source>
        <dbReference type="Proteomes" id="UP000509568"/>
    </source>
</evidence>
<gene>
    <name evidence="2" type="ORF">HWQ56_12630</name>
</gene>
<dbReference type="AlphaFoldDB" id="A0A7D5H3E9"/>
<dbReference type="Gene3D" id="2.60.40.10">
    <property type="entry name" value="Immunoglobulins"/>
    <property type="match status" value="1"/>
</dbReference>
<dbReference type="EMBL" id="CP056030">
    <property type="protein sequence ID" value="QKZ04582.1"/>
    <property type="molecule type" value="Genomic_DNA"/>
</dbReference>
<name>A0A7D5H3E9_9PSED</name>
<dbReference type="InterPro" id="IPR013783">
    <property type="entry name" value="Ig-like_fold"/>
</dbReference>
<accession>A0A7D5H3E9</accession>
<dbReference type="KEGG" id="pez:HWQ56_12630"/>
<evidence type="ECO:0000313" key="2">
    <source>
        <dbReference type="EMBL" id="QKZ04582.1"/>
    </source>
</evidence>
<dbReference type="RefSeq" id="WP_176570694.1">
    <property type="nucleotide sequence ID" value="NZ_CP056030.1"/>
</dbReference>
<reference evidence="2 3" key="1">
    <citation type="submission" date="2020-06" db="EMBL/GenBank/DDBJ databases">
        <title>Pseudomonas eucalypticola sp. nov., an endophyte of Eucalyptus dunnii leaves with biocontrol ability of eucalyptus leaf blight.</title>
        <authorList>
            <person name="Liu Y."/>
            <person name="Song Z."/>
            <person name="Zeng H."/>
            <person name="Lu M."/>
            <person name="Wang X."/>
            <person name="Lian X."/>
            <person name="Zhang Q."/>
        </authorList>
    </citation>
    <scope>NUCLEOTIDE SEQUENCE [LARGE SCALE GENOMIC DNA]</scope>
    <source>
        <strain evidence="2 3">NP-1</strain>
    </source>
</reference>
<keyword evidence="3" id="KW-1185">Reference proteome</keyword>
<evidence type="ECO:0000256" key="1">
    <source>
        <dbReference type="SAM" id="MobiDB-lite"/>
    </source>
</evidence>
<organism evidence="2 3">
    <name type="scientific">Pseudomonas eucalypticola</name>
    <dbReference type="NCBI Taxonomy" id="2599595"/>
    <lineage>
        <taxon>Bacteria</taxon>
        <taxon>Pseudomonadati</taxon>
        <taxon>Pseudomonadota</taxon>
        <taxon>Gammaproteobacteria</taxon>
        <taxon>Pseudomonadales</taxon>
        <taxon>Pseudomonadaceae</taxon>
        <taxon>Pseudomonas</taxon>
    </lineage>
</organism>
<protein>
    <submittedName>
        <fullName evidence="2">Uncharacterized protein</fullName>
    </submittedName>
</protein>
<feature type="region of interest" description="Disordered" evidence="1">
    <location>
        <begin position="1"/>
        <end position="24"/>
    </location>
</feature>
<dbReference type="Proteomes" id="UP000509568">
    <property type="component" value="Chromosome"/>
</dbReference>